<accession>A0A345HWS8</accession>
<protein>
    <submittedName>
        <fullName evidence="1">Uncharacterized protein</fullName>
    </submittedName>
</protein>
<gene>
    <name evidence="1" type="ORF">DVK44_29570</name>
</gene>
<proteinExistence type="predicted"/>
<organism evidence="1 2">
    <name type="scientific">Streptomyces paludis</name>
    <dbReference type="NCBI Taxonomy" id="2282738"/>
    <lineage>
        <taxon>Bacteria</taxon>
        <taxon>Bacillati</taxon>
        <taxon>Actinomycetota</taxon>
        <taxon>Actinomycetes</taxon>
        <taxon>Kitasatosporales</taxon>
        <taxon>Streptomycetaceae</taxon>
        <taxon>Streptomyces</taxon>
    </lineage>
</organism>
<dbReference type="OrthoDB" id="4162692at2"/>
<keyword evidence="2" id="KW-1185">Reference proteome</keyword>
<evidence type="ECO:0000313" key="1">
    <source>
        <dbReference type="EMBL" id="AXG81152.1"/>
    </source>
</evidence>
<dbReference type="AlphaFoldDB" id="A0A345HWS8"/>
<dbReference type="EMBL" id="CP031194">
    <property type="protein sequence ID" value="AXG81152.1"/>
    <property type="molecule type" value="Genomic_DNA"/>
</dbReference>
<dbReference type="Proteomes" id="UP000253868">
    <property type="component" value="Chromosome"/>
</dbReference>
<sequence>MTIVTKKPEPDPKEEALLKALAQGLKGGAGKGDGRVYMGEQSALRGKKTSQMSEAAQAAVGRRTKSIWVSEEEALGDFYGWSTKKQSDFLAAGITGGLLSLGDGALEAGKLWTKLVKEAAAYGKVNQKVSPLDLLAGYVKASGGNGRWESMGAFQVNTVTGEKRFVGPGTYLGNGRAQQVDTRTDMTDPDTAKAIATKLFQDLMGRDPGAGELGGFAKALAAAEANAPVTQTTETQYDMETGQPISSDTRSEGGMTAEGRAYLGEQQIKGKKEYGAVQAATTYQNAFDSLIFGAPE</sequence>
<reference evidence="2" key="1">
    <citation type="submission" date="2018-07" db="EMBL/GenBank/DDBJ databases">
        <authorList>
            <person name="Zhao J."/>
        </authorList>
    </citation>
    <scope>NUCLEOTIDE SEQUENCE [LARGE SCALE GENOMIC DNA]</scope>
    <source>
        <strain evidence="2">GSSD-12</strain>
    </source>
</reference>
<dbReference type="KEGG" id="spad:DVK44_29570"/>
<evidence type="ECO:0000313" key="2">
    <source>
        <dbReference type="Proteomes" id="UP000253868"/>
    </source>
</evidence>
<dbReference type="RefSeq" id="WP_114663693.1">
    <property type="nucleotide sequence ID" value="NZ_CP031194.1"/>
</dbReference>
<name>A0A345HWS8_9ACTN</name>